<reference evidence="1 2" key="1">
    <citation type="submission" date="2019-05" db="EMBL/GenBank/DDBJ databases">
        <title>Another draft genome of Portunus trituberculatus and its Hox gene families provides insights of decapod evolution.</title>
        <authorList>
            <person name="Jeong J.-H."/>
            <person name="Song I."/>
            <person name="Kim S."/>
            <person name="Choi T."/>
            <person name="Kim D."/>
            <person name="Ryu S."/>
            <person name="Kim W."/>
        </authorList>
    </citation>
    <scope>NUCLEOTIDE SEQUENCE [LARGE SCALE GENOMIC DNA]</scope>
    <source>
        <tissue evidence="1">Muscle</tissue>
    </source>
</reference>
<accession>A0A5B7EPX8</accession>
<name>A0A5B7EPX8_PORTR</name>
<dbReference type="EMBL" id="VSRR010003452">
    <property type="protein sequence ID" value="MPC36212.1"/>
    <property type="molecule type" value="Genomic_DNA"/>
</dbReference>
<keyword evidence="2" id="KW-1185">Reference proteome</keyword>
<dbReference type="Proteomes" id="UP000324222">
    <property type="component" value="Unassembled WGS sequence"/>
</dbReference>
<comment type="caution">
    <text evidence="1">The sequence shown here is derived from an EMBL/GenBank/DDBJ whole genome shotgun (WGS) entry which is preliminary data.</text>
</comment>
<organism evidence="1 2">
    <name type="scientific">Portunus trituberculatus</name>
    <name type="common">Swimming crab</name>
    <name type="synonym">Neptunus trituberculatus</name>
    <dbReference type="NCBI Taxonomy" id="210409"/>
    <lineage>
        <taxon>Eukaryota</taxon>
        <taxon>Metazoa</taxon>
        <taxon>Ecdysozoa</taxon>
        <taxon>Arthropoda</taxon>
        <taxon>Crustacea</taxon>
        <taxon>Multicrustacea</taxon>
        <taxon>Malacostraca</taxon>
        <taxon>Eumalacostraca</taxon>
        <taxon>Eucarida</taxon>
        <taxon>Decapoda</taxon>
        <taxon>Pleocyemata</taxon>
        <taxon>Brachyura</taxon>
        <taxon>Eubrachyura</taxon>
        <taxon>Portunoidea</taxon>
        <taxon>Portunidae</taxon>
        <taxon>Portuninae</taxon>
        <taxon>Portunus</taxon>
    </lineage>
</organism>
<evidence type="ECO:0000313" key="2">
    <source>
        <dbReference type="Proteomes" id="UP000324222"/>
    </source>
</evidence>
<dbReference type="AlphaFoldDB" id="A0A5B7EPX8"/>
<sequence length="63" mass="7024">MNYHISPAPTLHHVTTVLSSCPGHSRSRHTCSHSVTARHGAFCHWQLSLPQLKNTVHLMTTVL</sequence>
<proteinExistence type="predicted"/>
<evidence type="ECO:0000313" key="1">
    <source>
        <dbReference type="EMBL" id="MPC36212.1"/>
    </source>
</evidence>
<protein>
    <submittedName>
        <fullName evidence="1">Uncharacterized protein</fullName>
    </submittedName>
</protein>
<gene>
    <name evidence="1" type="ORF">E2C01_029661</name>
</gene>